<dbReference type="EMBL" id="CP011144">
    <property type="protein sequence ID" value="AKC88405.1"/>
    <property type="molecule type" value="Genomic_DNA"/>
</dbReference>
<feature type="binding site" evidence="3">
    <location>
        <begin position="236"/>
        <end position="241"/>
    </location>
    <ligand>
        <name>Mo-bis(molybdopterin guanine dinucleotide)</name>
        <dbReference type="ChEBI" id="CHEBI:60539"/>
    </ligand>
</feature>
<dbReference type="PATRIC" id="fig|314722.6.peg.2912"/>
<dbReference type="Pfam" id="PF02634">
    <property type="entry name" value="FdhD-NarQ"/>
    <property type="match status" value="1"/>
</dbReference>
<dbReference type="PANTHER" id="PTHR30592">
    <property type="entry name" value="FORMATE DEHYDROGENASE"/>
    <property type="match status" value="1"/>
</dbReference>
<dbReference type="PANTHER" id="PTHR30592:SF1">
    <property type="entry name" value="SULFUR CARRIER PROTEIN FDHD"/>
    <property type="match status" value="1"/>
</dbReference>
<sequence length="253" mass="26675">MHAEAGGHRAEDWLAEEAPVELRYNGRSFAVMMATPLDLEDFAWGFSLSEGRIGRAADIRAVDVQPRLEGFVVDIDAPSATVPEDGSDRLLPGRSGCGLCGSRQLEEVLQAPPMVPEGPVLDTAALQRASAELERFQPINATTGAMHAAAWASADGTILQVREDVGRHNALDKLLGALAREGADLRGGFVLVSSRASYEMVTKAARLGVGLLAAVSAPTALAVDLARGCGLTLVGFVRPGRQVVYSHPQRLGG</sequence>
<dbReference type="Gene3D" id="3.10.20.10">
    <property type="match status" value="1"/>
</dbReference>
<dbReference type="InterPro" id="IPR016193">
    <property type="entry name" value="Cytidine_deaminase-like"/>
</dbReference>
<dbReference type="GO" id="GO:0005737">
    <property type="term" value="C:cytoplasm"/>
    <property type="evidence" value="ECO:0007669"/>
    <property type="project" value="UniProtKB-SubCell"/>
</dbReference>
<dbReference type="NCBIfam" id="TIGR00129">
    <property type="entry name" value="fdhD_narQ"/>
    <property type="match status" value="1"/>
</dbReference>
<dbReference type="GO" id="GO:0006777">
    <property type="term" value="P:Mo-molybdopterin cofactor biosynthetic process"/>
    <property type="evidence" value="ECO:0007669"/>
    <property type="project" value="UniProtKB-UniRule"/>
</dbReference>
<protein>
    <recommendedName>
        <fullName evidence="3">Sulfur carrier protein FdhD</fullName>
    </recommendedName>
</protein>
<evidence type="ECO:0000256" key="3">
    <source>
        <dbReference type="HAMAP-Rule" id="MF_00187"/>
    </source>
</evidence>
<dbReference type="AlphaFoldDB" id="A0A0E3UQ49"/>
<accession>A0A0E3UQ49</accession>
<name>A0A0E3UQ49_9GAMM</name>
<dbReference type="Proteomes" id="UP000033067">
    <property type="component" value="Chromosome"/>
</dbReference>
<dbReference type="SUPFAM" id="SSF53927">
    <property type="entry name" value="Cytidine deaminase-like"/>
    <property type="match status" value="1"/>
</dbReference>
<keyword evidence="2 3" id="KW-0501">Molybdenum cofactor biosynthesis</keyword>
<proteinExistence type="inferred from homology"/>
<evidence type="ECO:0000256" key="1">
    <source>
        <dbReference type="ARBA" id="ARBA00022490"/>
    </source>
</evidence>
<feature type="active site" description="Cysteine persulfide intermediate" evidence="3">
    <location>
        <position position="97"/>
    </location>
</feature>
<evidence type="ECO:0000313" key="4">
    <source>
        <dbReference type="EMBL" id="AKC88405.1"/>
    </source>
</evidence>
<evidence type="ECO:0000256" key="2">
    <source>
        <dbReference type="ARBA" id="ARBA00023150"/>
    </source>
</evidence>
<dbReference type="HAMAP" id="MF_00187">
    <property type="entry name" value="FdhD"/>
    <property type="match status" value="1"/>
</dbReference>
<organism evidence="4 5">
    <name type="scientific">Pseudoxanthomonas suwonensis</name>
    <dbReference type="NCBI Taxonomy" id="314722"/>
    <lineage>
        <taxon>Bacteria</taxon>
        <taxon>Pseudomonadati</taxon>
        <taxon>Pseudomonadota</taxon>
        <taxon>Gammaproteobacteria</taxon>
        <taxon>Lysobacterales</taxon>
        <taxon>Lysobacteraceae</taxon>
        <taxon>Pseudoxanthomonas</taxon>
    </lineage>
</organism>
<reference evidence="4 5" key="1">
    <citation type="journal article" date="2015" name="Genome Announc.">
        <title>Complete Genome Sequence of Pseudoxanthomonas suwonensis Strain J1, a Cellulose-Degrading Bacterium Isolated from Leaf- and Wood-Enriched Soil.</title>
        <authorList>
            <person name="Hou L."/>
            <person name="Jiang J."/>
            <person name="Xu Z."/>
            <person name="Zhou Y."/>
            <person name="Leung F.C."/>
        </authorList>
    </citation>
    <scope>NUCLEOTIDE SEQUENCE [LARGE SCALE GENOMIC DNA]</scope>
    <source>
        <strain evidence="4 5">J1</strain>
    </source>
</reference>
<gene>
    <name evidence="3" type="primary">fdhD</name>
    <name evidence="4" type="ORF">WQ53_13405</name>
</gene>
<comment type="similarity">
    <text evidence="3">Belongs to the FdhD family.</text>
</comment>
<dbReference type="KEGG" id="psuw:WQ53_13405"/>
<comment type="function">
    <text evidence="3">Required for formate dehydrogenase (FDH) activity. Acts as a sulfur carrier protein that transfers sulfur from IscS to the molybdenum cofactor prior to its insertion into FDH.</text>
</comment>
<dbReference type="PIRSF" id="PIRSF015626">
    <property type="entry name" value="FdhD"/>
    <property type="match status" value="1"/>
</dbReference>
<dbReference type="Gene3D" id="3.40.140.10">
    <property type="entry name" value="Cytidine Deaminase, domain 2"/>
    <property type="match status" value="1"/>
</dbReference>
<evidence type="ECO:0000313" key="5">
    <source>
        <dbReference type="Proteomes" id="UP000033067"/>
    </source>
</evidence>
<keyword evidence="5" id="KW-1185">Reference proteome</keyword>
<comment type="subcellular location">
    <subcellularLocation>
        <location evidence="3">Cytoplasm</location>
    </subcellularLocation>
</comment>
<dbReference type="GO" id="GO:0016783">
    <property type="term" value="F:sulfurtransferase activity"/>
    <property type="evidence" value="ECO:0007669"/>
    <property type="project" value="InterPro"/>
</dbReference>
<keyword evidence="1 3" id="KW-0963">Cytoplasm</keyword>
<dbReference type="InterPro" id="IPR003786">
    <property type="entry name" value="FdhD"/>
</dbReference>
<dbReference type="GO" id="GO:0097163">
    <property type="term" value="F:sulfur carrier activity"/>
    <property type="evidence" value="ECO:0007669"/>
    <property type="project" value="UniProtKB-UniRule"/>
</dbReference>